<dbReference type="OrthoDB" id="6514358at2759"/>
<gene>
    <name evidence="9" type="ORF">HOLleu_23672</name>
</gene>
<name>A0A9Q1H4Y0_HOLLE</name>
<evidence type="ECO:0000256" key="1">
    <source>
        <dbReference type="ARBA" id="ARBA00004613"/>
    </source>
</evidence>
<dbReference type="PANTHER" id="PTHR47221:SF6">
    <property type="entry name" value="FIBRINOGEN ALPHA CHAIN"/>
    <property type="match status" value="1"/>
</dbReference>
<dbReference type="SUPFAM" id="SSF56496">
    <property type="entry name" value="Fibrinogen C-terminal domain-like"/>
    <property type="match status" value="2"/>
</dbReference>
<dbReference type="GO" id="GO:0005201">
    <property type="term" value="F:extracellular matrix structural constituent"/>
    <property type="evidence" value="ECO:0007669"/>
    <property type="project" value="TreeGrafter"/>
</dbReference>
<keyword evidence="3" id="KW-0732">Signal</keyword>
<dbReference type="GO" id="GO:0034116">
    <property type="term" value="P:positive regulation of heterotypic cell-cell adhesion"/>
    <property type="evidence" value="ECO:0007669"/>
    <property type="project" value="TreeGrafter"/>
</dbReference>
<comment type="caution">
    <text evidence="9">The sequence shown here is derived from an EMBL/GenBank/DDBJ whole genome shotgun (WGS) entry which is preliminary data.</text>
</comment>
<keyword evidence="2" id="KW-0964">Secreted</keyword>
<keyword evidence="4" id="KW-0175">Coiled coil</keyword>
<accession>A0A9Q1H4Y0</accession>
<dbReference type="InterPro" id="IPR037579">
    <property type="entry name" value="FIB_ANG-like"/>
</dbReference>
<dbReference type="GO" id="GO:0030674">
    <property type="term" value="F:protein-macromolecule adaptor activity"/>
    <property type="evidence" value="ECO:0007669"/>
    <property type="project" value="TreeGrafter"/>
</dbReference>
<dbReference type="EMBL" id="JAIZAY010000011">
    <property type="protein sequence ID" value="KAJ8033434.1"/>
    <property type="molecule type" value="Genomic_DNA"/>
</dbReference>
<evidence type="ECO:0000256" key="7">
    <source>
        <dbReference type="SAM" id="Phobius"/>
    </source>
</evidence>
<keyword evidence="6" id="KW-0325">Glycoprotein</keyword>
<dbReference type="AlphaFoldDB" id="A0A9Q1H4Y0"/>
<feature type="domain" description="Fibrinogen C-terminal" evidence="8">
    <location>
        <begin position="50"/>
        <end position="280"/>
    </location>
</feature>
<sequence>MDLSLSACRYIFLLVVGVCTILFDSLSAERNVHSPSDSTIKGHGSSFFVYQKPQYPRDCSEVRDSCSSSLSSGVYLIKPDGYEEPFEAYCDNDMDSGGWTVILRRFNGSLSFDRNWNDYQNGFGFLSAEFWLGHDKISYLTNQAVYGLQTNVTFDNGTSCDMKHDAFRIGDGWSNYTVSSVGAYHSDSACRWTERYNPTECDPNQFSTTFTDCDDVYTNNYNNRRDGVYCIRPAGWTDPPFKVFCNMSIDGGRWTGIVSITFKIRRLVRTMKTMMEEATTVQRDIEVAGGMARIFIQAITFAFILRVVAPACYVHILIRTVTTMAVMERTYSMSITHIIMTAIKASLLKVQLYLKNLDTIACSNQTYQGSTGAVSHQLE</sequence>
<reference evidence="9" key="1">
    <citation type="submission" date="2021-10" db="EMBL/GenBank/DDBJ databases">
        <title>Tropical sea cucumber genome reveals ecological adaptation and Cuvierian tubules defense mechanism.</title>
        <authorList>
            <person name="Chen T."/>
        </authorList>
    </citation>
    <scope>NUCLEOTIDE SEQUENCE</scope>
    <source>
        <strain evidence="9">Nanhai2018</strain>
        <tissue evidence="9">Muscle</tissue>
    </source>
</reference>
<dbReference type="InterPro" id="IPR036056">
    <property type="entry name" value="Fibrinogen-like_C"/>
</dbReference>
<keyword evidence="7" id="KW-0472">Membrane</keyword>
<evidence type="ECO:0000256" key="4">
    <source>
        <dbReference type="ARBA" id="ARBA00023054"/>
    </source>
</evidence>
<dbReference type="InterPro" id="IPR002181">
    <property type="entry name" value="Fibrinogen_a/b/g_C_dom"/>
</dbReference>
<comment type="subcellular location">
    <subcellularLocation>
        <location evidence="1">Secreted</location>
    </subcellularLocation>
</comment>
<evidence type="ECO:0000259" key="8">
    <source>
        <dbReference type="PROSITE" id="PS51406"/>
    </source>
</evidence>
<dbReference type="Proteomes" id="UP001152320">
    <property type="component" value="Chromosome 11"/>
</dbReference>
<dbReference type="SMART" id="SM00186">
    <property type="entry name" value="FBG"/>
    <property type="match status" value="1"/>
</dbReference>
<protein>
    <submittedName>
        <fullName evidence="9">Fibrinogen-like protein A</fullName>
    </submittedName>
</protein>
<dbReference type="GO" id="GO:0005577">
    <property type="term" value="C:fibrinogen complex"/>
    <property type="evidence" value="ECO:0007669"/>
    <property type="project" value="TreeGrafter"/>
</dbReference>
<dbReference type="Pfam" id="PF00147">
    <property type="entry name" value="Fibrinogen_C"/>
    <property type="match status" value="1"/>
</dbReference>
<feature type="transmembrane region" description="Helical" evidence="7">
    <location>
        <begin position="294"/>
        <end position="318"/>
    </location>
</feature>
<evidence type="ECO:0000256" key="6">
    <source>
        <dbReference type="ARBA" id="ARBA00023180"/>
    </source>
</evidence>
<dbReference type="PROSITE" id="PS51406">
    <property type="entry name" value="FIBRINOGEN_C_2"/>
    <property type="match status" value="1"/>
</dbReference>
<evidence type="ECO:0000256" key="3">
    <source>
        <dbReference type="ARBA" id="ARBA00022729"/>
    </source>
</evidence>
<dbReference type="NCBIfam" id="NF040941">
    <property type="entry name" value="GGGWT_bact"/>
    <property type="match status" value="2"/>
</dbReference>
<dbReference type="InterPro" id="IPR014716">
    <property type="entry name" value="Fibrinogen_a/b/g_C_1"/>
</dbReference>
<evidence type="ECO:0000313" key="9">
    <source>
        <dbReference type="EMBL" id="KAJ8033434.1"/>
    </source>
</evidence>
<proteinExistence type="predicted"/>
<keyword evidence="7" id="KW-0812">Transmembrane</keyword>
<organism evidence="9 10">
    <name type="scientific">Holothuria leucospilota</name>
    <name type="common">Black long sea cucumber</name>
    <name type="synonym">Mertensiothuria leucospilota</name>
    <dbReference type="NCBI Taxonomy" id="206669"/>
    <lineage>
        <taxon>Eukaryota</taxon>
        <taxon>Metazoa</taxon>
        <taxon>Echinodermata</taxon>
        <taxon>Eleutherozoa</taxon>
        <taxon>Echinozoa</taxon>
        <taxon>Holothuroidea</taxon>
        <taxon>Aspidochirotacea</taxon>
        <taxon>Aspidochirotida</taxon>
        <taxon>Holothuriidae</taxon>
        <taxon>Holothuria</taxon>
    </lineage>
</organism>
<evidence type="ECO:0000313" key="10">
    <source>
        <dbReference type="Proteomes" id="UP001152320"/>
    </source>
</evidence>
<dbReference type="Gene3D" id="3.90.215.10">
    <property type="entry name" value="Gamma Fibrinogen, chain A, domain 1"/>
    <property type="match status" value="2"/>
</dbReference>
<evidence type="ECO:0000256" key="5">
    <source>
        <dbReference type="ARBA" id="ARBA00023157"/>
    </source>
</evidence>
<keyword evidence="10" id="KW-1185">Reference proteome</keyword>
<keyword evidence="7" id="KW-1133">Transmembrane helix</keyword>
<dbReference type="PANTHER" id="PTHR47221">
    <property type="entry name" value="FIBRINOGEN ALPHA CHAIN"/>
    <property type="match status" value="1"/>
</dbReference>
<keyword evidence="5" id="KW-1015">Disulfide bond</keyword>
<evidence type="ECO:0000256" key="2">
    <source>
        <dbReference type="ARBA" id="ARBA00022525"/>
    </source>
</evidence>